<comment type="caution">
    <text evidence="1">The sequence shown here is derived from an EMBL/GenBank/DDBJ whole genome shotgun (WGS) entry which is preliminary data.</text>
</comment>
<reference evidence="2" key="1">
    <citation type="submission" date="2023-07" db="EMBL/GenBank/DDBJ databases">
        <title>Genome mining of underrepresented organisms for secondary metabolites.</title>
        <authorList>
            <person name="D'Agostino P.M."/>
        </authorList>
    </citation>
    <scope>NUCLEOTIDE SEQUENCE [LARGE SCALE GENOMIC DNA]</scope>
    <source>
        <strain evidence="2">WS4403</strain>
    </source>
</reference>
<keyword evidence="2" id="KW-1185">Reference proteome</keyword>
<evidence type="ECO:0008006" key="3">
    <source>
        <dbReference type="Google" id="ProtNLM"/>
    </source>
</evidence>
<dbReference type="RefSeq" id="WP_017803007.1">
    <property type="nucleotide sequence ID" value="NZ_JAGGMQ010000001.1"/>
</dbReference>
<evidence type="ECO:0000313" key="2">
    <source>
        <dbReference type="Proteomes" id="UP001195624"/>
    </source>
</evidence>
<accession>A0ABS4P7Q4</accession>
<proteinExistence type="predicted"/>
<dbReference type="EMBL" id="JAGGMQ010000001">
    <property type="protein sequence ID" value="MBP2168630.1"/>
    <property type="molecule type" value="Genomic_DNA"/>
</dbReference>
<dbReference type="InterPro" id="IPR022541">
    <property type="entry name" value="YhfG"/>
</dbReference>
<organism evidence="1 2">
    <name type="scientific">Winslowiella toletana</name>
    <dbReference type="NCBI Taxonomy" id="92490"/>
    <lineage>
        <taxon>Bacteria</taxon>
        <taxon>Pseudomonadati</taxon>
        <taxon>Pseudomonadota</taxon>
        <taxon>Gammaproteobacteria</taxon>
        <taxon>Enterobacterales</taxon>
        <taxon>Erwiniaceae</taxon>
        <taxon>Winslowiella</taxon>
    </lineage>
</organism>
<dbReference type="Pfam" id="PF10832">
    <property type="entry name" value="YhfG"/>
    <property type="match status" value="1"/>
</dbReference>
<protein>
    <recommendedName>
        <fullName evidence="3">DUF2559 family protein</fullName>
    </recommendedName>
</protein>
<evidence type="ECO:0000313" key="1">
    <source>
        <dbReference type="EMBL" id="MBP2168630.1"/>
    </source>
</evidence>
<dbReference type="NCBIfam" id="NF007573">
    <property type="entry name" value="PRK10204.1"/>
    <property type="match status" value="1"/>
</dbReference>
<gene>
    <name evidence="1" type="ORF">J2125_001822</name>
</gene>
<sequence>MNQKLTEKQKAALWLQYHNANFQASNRLEGYEIETVTLSPAEAAERLKTLRRHYER</sequence>
<dbReference type="Proteomes" id="UP001195624">
    <property type="component" value="Unassembled WGS sequence"/>
</dbReference>
<name>A0ABS4P7Q4_9GAMM</name>